<name>A0A9J5YYT6_SOLCO</name>
<evidence type="ECO:0000313" key="2">
    <source>
        <dbReference type="Proteomes" id="UP000824120"/>
    </source>
</evidence>
<gene>
    <name evidence="1" type="ORF">H5410_026379</name>
</gene>
<accession>A0A9J5YYT6</accession>
<organism evidence="1 2">
    <name type="scientific">Solanum commersonii</name>
    <name type="common">Commerson's wild potato</name>
    <name type="synonym">Commerson's nightshade</name>
    <dbReference type="NCBI Taxonomy" id="4109"/>
    <lineage>
        <taxon>Eukaryota</taxon>
        <taxon>Viridiplantae</taxon>
        <taxon>Streptophyta</taxon>
        <taxon>Embryophyta</taxon>
        <taxon>Tracheophyta</taxon>
        <taxon>Spermatophyta</taxon>
        <taxon>Magnoliopsida</taxon>
        <taxon>eudicotyledons</taxon>
        <taxon>Gunneridae</taxon>
        <taxon>Pentapetalae</taxon>
        <taxon>asterids</taxon>
        <taxon>lamiids</taxon>
        <taxon>Solanales</taxon>
        <taxon>Solanaceae</taxon>
        <taxon>Solanoideae</taxon>
        <taxon>Solaneae</taxon>
        <taxon>Solanum</taxon>
    </lineage>
</organism>
<dbReference type="EMBL" id="JACXVP010000005">
    <property type="protein sequence ID" value="KAG5604887.1"/>
    <property type="molecule type" value="Genomic_DNA"/>
</dbReference>
<dbReference type="Proteomes" id="UP000824120">
    <property type="component" value="Chromosome 5"/>
</dbReference>
<keyword evidence="2" id="KW-1185">Reference proteome</keyword>
<evidence type="ECO:0000313" key="1">
    <source>
        <dbReference type="EMBL" id="KAG5604887.1"/>
    </source>
</evidence>
<proteinExistence type="predicted"/>
<protein>
    <submittedName>
        <fullName evidence="1">Uncharacterized protein</fullName>
    </submittedName>
</protein>
<dbReference type="AlphaFoldDB" id="A0A9J5YYT6"/>
<reference evidence="1 2" key="1">
    <citation type="submission" date="2020-09" db="EMBL/GenBank/DDBJ databases">
        <title>De no assembly of potato wild relative species, Solanum commersonii.</title>
        <authorList>
            <person name="Cho K."/>
        </authorList>
    </citation>
    <scope>NUCLEOTIDE SEQUENCE [LARGE SCALE GENOMIC DNA]</scope>
    <source>
        <strain evidence="1">LZ3.2</strain>
        <tissue evidence="1">Leaf</tissue>
    </source>
</reference>
<sequence>MIRLIGLLTGIGMNLTGITWMEAQFRPIPLYTGIEPEWTETERDGINGTAHIAISKNNYFLKVILNY</sequence>
<comment type="caution">
    <text evidence="1">The sequence shown here is derived from an EMBL/GenBank/DDBJ whole genome shotgun (WGS) entry which is preliminary data.</text>
</comment>